<comment type="caution">
    <text evidence="1">The sequence shown here is derived from an EMBL/GenBank/DDBJ whole genome shotgun (WGS) entry which is preliminary data.</text>
</comment>
<dbReference type="InterPro" id="IPR042252">
    <property type="entry name" value="MtfA_N"/>
</dbReference>
<dbReference type="PANTHER" id="PTHR30164:SF2">
    <property type="entry name" value="PROTEIN MTFA"/>
    <property type="match status" value="1"/>
</dbReference>
<organism evidence="1 2">
    <name type="scientific">Eiseniibacteriota bacterium</name>
    <dbReference type="NCBI Taxonomy" id="2212470"/>
    <lineage>
        <taxon>Bacteria</taxon>
        <taxon>Candidatus Eiseniibacteriota</taxon>
    </lineage>
</organism>
<evidence type="ECO:0000313" key="2">
    <source>
        <dbReference type="Proteomes" id="UP000777784"/>
    </source>
</evidence>
<dbReference type="AlphaFoldDB" id="A0A948S3W2"/>
<dbReference type="InterPro" id="IPR010384">
    <property type="entry name" value="MtfA_fam"/>
</dbReference>
<dbReference type="Proteomes" id="UP000777784">
    <property type="component" value="Unassembled WGS sequence"/>
</dbReference>
<dbReference type="CDD" id="cd20169">
    <property type="entry name" value="Peptidase_M90_mtfA"/>
    <property type="match status" value="1"/>
</dbReference>
<dbReference type="Pfam" id="PF06167">
    <property type="entry name" value="Peptidase_M90"/>
    <property type="match status" value="1"/>
</dbReference>
<dbReference type="GO" id="GO:0008237">
    <property type="term" value="F:metallopeptidase activity"/>
    <property type="evidence" value="ECO:0007669"/>
    <property type="project" value="InterPro"/>
</dbReference>
<gene>
    <name evidence="1" type="ORF">KJ970_20715</name>
</gene>
<dbReference type="Gene3D" id="1.10.472.150">
    <property type="entry name" value="Glucose-regulated metallo-peptidase M90, N-terminal domain"/>
    <property type="match status" value="1"/>
</dbReference>
<accession>A0A948S3W2</accession>
<reference evidence="1" key="1">
    <citation type="submission" date="2021-05" db="EMBL/GenBank/DDBJ databases">
        <title>Energy efficiency and biological interactions define the core microbiome of deep oligotrophic groundwater.</title>
        <authorList>
            <person name="Mehrshad M."/>
            <person name="Lopez-Fernandez M."/>
            <person name="Bell E."/>
            <person name="Bernier-Latmani R."/>
            <person name="Bertilsson S."/>
            <person name="Dopson M."/>
        </authorList>
    </citation>
    <scope>NUCLEOTIDE SEQUENCE</scope>
    <source>
        <strain evidence="1">Modern_marine.mb.64</strain>
    </source>
</reference>
<evidence type="ECO:0000313" key="1">
    <source>
        <dbReference type="EMBL" id="MBU2693349.1"/>
    </source>
</evidence>
<dbReference type="InterPro" id="IPR024079">
    <property type="entry name" value="MetalloPept_cat_dom_sf"/>
</dbReference>
<dbReference type="EMBL" id="JAHJDP010000119">
    <property type="protein sequence ID" value="MBU2693349.1"/>
    <property type="molecule type" value="Genomic_DNA"/>
</dbReference>
<name>A0A948S3W2_UNCEI</name>
<protein>
    <submittedName>
        <fullName evidence="1">Zinc-dependent peptidase</fullName>
    </submittedName>
</protein>
<sequence>MLDFGKRRRRSHLREQPFPPEWLQILERNYPLYAKLPPEDQRELKGDIQVFLAEKHFEGCGGLEITDEIRVTIAAQACFLLLHRENDDYPRLESILVYPSAYVARSNERLPGGIVHEGPSVRLGEAWSSGAVVLSWDDVRRGAADIHDGHNVVLHEFAHQLDQEDGRAQGLPVLERPSLYVAWARVLGNAFTELRDEIAKGHQTVLDAYGATNPAEFFAVATECFFEKPQALQKRHPELYDQLQTFYHQDPATYNV</sequence>
<dbReference type="GO" id="GO:0004177">
    <property type="term" value="F:aminopeptidase activity"/>
    <property type="evidence" value="ECO:0007669"/>
    <property type="project" value="TreeGrafter"/>
</dbReference>
<dbReference type="PANTHER" id="PTHR30164">
    <property type="entry name" value="MTFA PEPTIDASE"/>
    <property type="match status" value="1"/>
</dbReference>
<dbReference type="GO" id="GO:0005829">
    <property type="term" value="C:cytosol"/>
    <property type="evidence" value="ECO:0007669"/>
    <property type="project" value="TreeGrafter"/>
</dbReference>
<dbReference type="SUPFAM" id="SSF55486">
    <property type="entry name" value="Metalloproteases ('zincins'), catalytic domain"/>
    <property type="match status" value="1"/>
</dbReference>
<dbReference type="Gene3D" id="3.40.390.10">
    <property type="entry name" value="Collagenase (Catalytic Domain)"/>
    <property type="match status" value="1"/>
</dbReference>
<proteinExistence type="predicted"/>
<dbReference type="FunFam" id="3.40.390.10:FF:000012">
    <property type="entry name" value="Protein MtfA"/>
    <property type="match status" value="1"/>
</dbReference>